<feature type="domain" description="SMP-30/Gluconolactonase/LRE-like region" evidence="2">
    <location>
        <begin position="21"/>
        <end position="260"/>
    </location>
</feature>
<keyword evidence="4" id="KW-1185">Reference proteome</keyword>
<dbReference type="Pfam" id="PF08450">
    <property type="entry name" value="SGL"/>
    <property type="match status" value="1"/>
</dbReference>
<dbReference type="RefSeq" id="WP_202833627.1">
    <property type="nucleotide sequence ID" value="NZ_JAETWB010000013.1"/>
</dbReference>
<evidence type="ECO:0000256" key="1">
    <source>
        <dbReference type="ARBA" id="ARBA00008853"/>
    </source>
</evidence>
<dbReference type="SUPFAM" id="SSF63829">
    <property type="entry name" value="Calcium-dependent phosphotriesterase"/>
    <property type="match status" value="1"/>
</dbReference>
<reference evidence="3 4" key="1">
    <citation type="submission" date="2021-01" db="EMBL/GenBank/DDBJ databases">
        <title>Belnapia mucosa sp. nov. and Belnapia arida sp. nov., isolated from the Tabernas Desert (Almeria, Spain).</title>
        <authorList>
            <person name="Molina-Menor E."/>
            <person name="Vidal-Verdu A."/>
            <person name="Calonge A."/>
            <person name="Satari L."/>
            <person name="Pereto J."/>
            <person name="Porcar M."/>
        </authorList>
    </citation>
    <scope>NUCLEOTIDE SEQUENCE [LARGE SCALE GENOMIC DNA]</scope>
    <source>
        <strain evidence="3 4">T18</strain>
    </source>
</reference>
<dbReference type="PRINTS" id="PR01790">
    <property type="entry name" value="SMP30FAMILY"/>
</dbReference>
<proteinExistence type="inferred from homology"/>
<dbReference type="Gene3D" id="2.120.10.30">
    <property type="entry name" value="TolB, C-terminal domain"/>
    <property type="match status" value="1"/>
</dbReference>
<evidence type="ECO:0000259" key="2">
    <source>
        <dbReference type="Pfam" id="PF08450"/>
    </source>
</evidence>
<accession>A0ABS1U8X7</accession>
<evidence type="ECO:0000313" key="3">
    <source>
        <dbReference type="EMBL" id="MBL6080394.1"/>
    </source>
</evidence>
<gene>
    <name evidence="3" type="ORF">JMJ56_20465</name>
</gene>
<protein>
    <submittedName>
        <fullName evidence="3">SMP-30/gluconolactonase/LRE family protein</fullName>
    </submittedName>
</protein>
<name>A0ABS1U8X7_9PROT</name>
<dbReference type="InterPro" id="IPR005511">
    <property type="entry name" value="SMP-30"/>
</dbReference>
<dbReference type="Proteomes" id="UP000660885">
    <property type="component" value="Unassembled WGS sequence"/>
</dbReference>
<evidence type="ECO:0000313" key="4">
    <source>
        <dbReference type="Proteomes" id="UP000660885"/>
    </source>
</evidence>
<dbReference type="PANTHER" id="PTHR10907">
    <property type="entry name" value="REGUCALCIN"/>
    <property type="match status" value="1"/>
</dbReference>
<dbReference type="PANTHER" id="PTHR10907:SF47">
    <property type="entry name" value="REGUCALCIN"/>
    <property type="match status" value="1"/>
</dbReference>
<dbReference type="InterPro" id="IPR011042">
    <property type="entry name" value="6-blade_b-propeller_TolB-like"/>
</dbReference>
<organism evidence="3 4">
    <name type="scientific">Belnapia arida</name>
    <dbReference type="NCBI Taxonomy" id="2804533"/>
    <lineage>
        <taxon>Bacteria</taxon>
        <taxon>Pseudomonadati</taxon>
        <taxon>Pseudomonadota</taxon>
        <taxon>Alphaproteobacteria</taxon>
        <taxon>Acetobacterales</taxon>
        <taxon>Roseomonadaceae</taxon>
        <taxon>Belnapia</taxon>
    </lineage>
</organism>
<sequence length="293" mass="31184">MTGRGPVLGQARLVWAAGARLGEGAVWDDRGGRLWWVDIKGCSLHGMDEAGGDRRSWQLPQEPGCLALTENPARIIIGLRTGVFSFEPEAGQLEFVVAPKGLLADHHLNDGKVDPSGRFWFGTMQVDQHPAEGALHILDGPGQVTGFAGTYTVPNGPAFSPDGHVMYCADSPIRIVYSYDLRREISEKRMFVRFGDDDGCPDGLAVDAEGCLWVAHWGGGCISRFSADGQLRGRIELPTENVTSCAFGGVDMRTLFITTAGGPDGAGTGIAGGVFAARTEVAGLPSGRARLME</sequence>
<comment type="caution">
    <text evidence="3">The sequence shown here is derived from an EMBL/GenBank/DDBJ whole genome shotgun (WGS) entry which is preliminary data.</text>
</comment>
<dbReference type="EMBL" id="JAETWB010000013">
    <property type="protein sequence ID" value="MBL6080394.1"/>
    <property type="molecule type" value="Genomic_DNA"/>
</dbReference>
<comment type="similarity">
    <text evidence="1">Belongs to the SMP-30/CGR1 family.</text>
</comment>
<dbReference type="InterPro" id="IPR013658">
    <property type="entry name" value="SGL"/>
</dbReference>